<organism evidence="1 2">
    <name type="scientific">Ceratitis capitata</name>
    <name type="common">Mediterranean fruit fly</name>
    <name type="synonym">Tephritis capitata</name>
    <dbReference type="NCBI Taxonomy" id="7213"/>
    <lineage>
        <taxon>Eukaryota</taxon>
        <taxon>Metazoa</taxon>
        <taxon>Ecdysozoa</taxon>
        <taxon>Arthropoda</taxon>
        <taxon>Hexapoda</taxon>
        <taxon>Insecta</taxon>
        <taxon>Pterygota</taxon>
        <taxon>Neoptera</taxon>
        <taxon>Endopterygota</taxon>
        <taxon>Diptera</taxon>
        <taxon>Brachycera</taxon>
        <taxon>Muscomorpha</taxon>
        <taxon>Tephritoidea</taxon>
        <taxon>Tephritidae</taxon>
        <taxon>Ceratitis</taxon>
        <taxon>Ceratitis</taxon>
    </lineage>
</organism>
<reference evidence="1" key="1">
    <citation type="submission" date="2020-11" db="EMBL/GenBank/DDBJ databases">
        <authorList>
            <person name="Whitehead M."/>
        </authorList>
    </citation>
    <scope>NUCLEOTIDE SEQUENCE</scope>
    <source>
        <strain evidence="1">EGII</strain>
    </source>
</reference>
<keyword evidence="2" id="KW-1185">Reference proteome</keyword>
<protein>
    <submittedName>
        <fullName evidence="1">(Mediterranean fruit fly) hypothetical protein</fullName>
    </submittedName>
</protein>
<comment type="caution">
    <text evidence="1">The sequence shown here is derived from an EMBL/GenBank/DDBJ whole genome shotgun (WGS) entry which is preliminary data.</text>
</comment>
<accession>A0A811UT69</accession>
<evidence type="ECO:0000313" key="2">
    <source>
        <dbReference type="Proteomes" id="UP000606786"/>
    </source>
</evidence>
<dbReference type="Proteomes" id="UP000606786">
    <property type="component" value="Unassembled WGS sequence"/>
</dbReference>
<proteinExistence type="predicted"/>
<gene>
    <name evidence="1" type="ORF">CCAP1982_LOCUS10855</name>
</gene>
<evidence type="ECO:0000313" key="1">
    <source>
        <dbReference type="EMBL" id="CAD7002362.1"/>
    </source>
</evidence>
<dbReference type="EMBL" id="CAJHJT010000034">
    <property type="protein sequence ID" value="CAD7002362.1"/>
    <property type="molecule type" value="Genomic_DNA"/>
</dbReference>
<sequence length="104" mass="12276">MTFASINGNIMLHTYTNTRRIYGKAHMCTYISKLMVKYKQQNAHSNKLHTKLQNCIHTYKHKNIMFSFAHDSYGFARHHVLYIDMFVITNEHLTAKILLSLQLM</sequence>
<dbReference type="AlphaFoldDB" id="A0A811UT69"/>
<name>A0A811UT69_CERCA</name>